<dbReference type="AlphaFoldDB" id="A0AAC9AXA5"/>
<dbReference type="NCBIfam" id="NF033523">
    <property type="entry name" value="lasso_peptidase"/>
    <property type="match status" value="1"/>
</dbReference>
<dbReference type="KEGG" id="smaz:LH19_21775"/>
<dbReference type="SUPFAM" id="SSF53474">
    <property type="entry name" value="alpha/beta-Hydrolases"/>
    <property type="match status" value="1"/>
</dbReference>
<sequence>MLAGAALVSCASSASGAEVSGPGVAEVDRSRLPISARDLVEVGEISGVSLSPDGQYAAFRVSRASVATNSIALDWYVVSLAGGTPVRIGSGGVAQHGGSGVLLEQAALWDLDSGGFRFRALVDGAVGIWHWRRGSEAEREIVAPGDISAMTLSQDGSHLRYSVGAPRKDIADAERQAYVDGALVDHQLDIMEPIAGGTIEDGKRIMQRLPGNWFERRRLLSEKPEETVVINLRPDSPSALPTFADEGPRQGRRVQSRDGTIAELEHDGGTKALAITRPDGSRTICEIDLCRSEKVAAIAWRPGKDMLLLFERAGSARENIWLWKIGATSARRLAETDGAQRSEMRPPRCAVGADKMICAEASAINPPKLVAIDYSGYVRVLADPNEALRSRIVAVATSFEWDRGVTGILLRPRATSTRPPVVVQYYHCAGFLKGGVGDEIPMLPLVESGIAVLCMDRVRAPEGSGTDQSYALALSDIDAALDGLDADGLIDGERVGIGGLSFGSEVALWAIRHSRRFAAATLASGQMSPIYYWANALPGRGFTEMLDRYWKIGDPDVDKQRWRQLAGLDDVGGINTPVLMQLPESEARFVIELHAKLKRAGKPAELYAFADEPHIKKQPTHKLAVYQRNLDWYRFWLKGEEDTDPQKSDQYARWRSYSAGQSLLAPAP</sequence>
<dbReference type="Pfam" id="PF00326">
    <property type="entry name" value="Peptidase_S9"/>
    <property type="match status" value="1"/>
</dbReference>
<name>A0AAC9AXA5_SPHMC</name>
<reference evidence="2 3" key="2">
    <citation type="journal article" date="2016" name="Genome Announc.">
        <title>Complete Genome Sequence of Sphingopyxis macrogoltabida Strain 203N (NBRC 111659), a Polyethylene Glycol Degrader.</title>
        <authorList>
            <person name="Ohtsubo Y."/>
            <person name="Nonoyama S."/>
            <person name="Nagata Y."/>
            <person name="Numata M."/>
            <person name="Tsuchikane K."/>
            <person name="Hosoyama A."/>
            <person name="Yamazoe A."/>
            <person name="Tsuda M."/>
            <person name="Fujita N."/>
            <person name="Kawai F."/>
        </authorList>
    </citation>
    <scope>NUCLEOTIDE SEQUENCE [LARGE SCALE GENOMIC DNA]</scope>
    <source>
        <strain evidence="2 3">203N</strain>
    </source>
</reference>
<evidence type="ECO:0000259" key="1">
    <source>
        <dbReference type="Pfam" id="PF00326"/>
    </source>
</evidence>
<keyword evidence="3" id="KW-1185">Reference proteome</keyword>
<dbReference type="InterPro" id="IPR001375">
    <property type="entry name" value="Peptidase_S9_cat"/>
</dbReference>
<dbReference type="SUPFAM" id="SSF82171">
    <property type="entry name" value="DPP6 N-terminal domain-like"/>
    <property type="match status" value="1"/>
</dbReference>
<evidence type="ECO:0000313" key="2">
    <source>
        <dbReference type="EMBL" id="AMU91754.1"/>
    </source>
</evidence>
<dbReference type="RefSeq" id="WP_054731735.1">
    <property type="nucleotide sequence ID" value="NZ_CP009429.1"/>
</dbReference>
<dbReference type="GO" id="GO:0006508">
    <property type="term" value="P:proteolysis"/>
    <property type="evidence" value="ECO:0007669"/>
    <property type="project" value="InterPro"/>
</dbReference>
<dbReference type="InterPro" id="IPR029058">
    <property type="entry name" value="AB_hydrolase_fold"/>
</dbReference>
<dbReference type="EMBL" id="CP013344">
    <property type="protein sequence ID" value="AMU91754.1"/>
    <property type="molecule type" value="Genomic_DNA"/>
</dbReference>
<dbReference type="InterPro" id="IPR053536">
    <property type="entry name" value="Lasso_peptide_isopeptidase"/>
</dbReference>
<dbReference type="Gene3D" id="3.40.50.1820">
    <property type="entry name" value="alpha/beta hydrolase"/>
    <property type="match status" value="1"/>
</dbReference>
<feature type="domain" description="Peptidase S9 prolyl oligopeptidase catalytic" evidence="1">
    <location>
        <begin position="474"/>
        <end position="638"/>
    </location>
</feature>
<reference evidence="3" key="1">
    <citation type="submission" date="2015-11" db="EMBL/GenBank/DDBJ databases">
        <title>Complete genome sequence of a polyethylene-glycol degrader Sphingopyxis macrogoltabida 203N (NBRC 111659).</title>
        <authorList>
            <person name="Yoshiyuki O."/>
            <person name="Shouta N."/>
            <person name="Nagata Y."/>
            <person name="Numata M."/>
            <person name="Tsuchikane K."/>
            <person name="Hosoyama A."/>
            <person name="Yamazoe A."/>
            <person name="Tsuda M."/>
            <person name="Fujita N."/>
            <person name="Kawai F."/>
        </authorList>
    </citation>
    <scope>NUCLEOTIDE SEQUENCE [LARGE SCALE GENOMIC DNA]</scope>
    <source>
        <strain evidence="3">203N</strain>
    </source>
</reference>
<accession>A0AAC9AXA5</accession>
<proteinExistence type="predicted"/>
<gene>
    <name evidence="2" type="ORF">ATM17_22335</name>
</gene>
<protein>
    <recommendedName>
        <fullName evidence="1">Peptidase S9 prolyl oligopeptidase catalytic domain-containing protein</fullName>
    </recommendedName>
</protein>
<organism evidence="2 3">
    <name type="scientific">Sphingopyxis macrogoltabida</name>
    <name type="common">Sphingomonas macrogoltabidus</name>
    <dbReference type="NCBI Taxonomy" id="33050"/>
    <lineage>
        <taxon>Bacteria</taxon>
        <taxon>Pseudomonadati</taxon>
        <taxon>Pseudomonadota</taxon>
        <taxon>Alphaproteobacteria</taxon>
        <taxon>Sphingomonadales</taxon>
        <taxon>Sphingomonadaceae</taxon>
        <taxon>Sphingopyxis</taxon>
    </lineage>
</organism>
<dbReference type="Proteomes" id="UP000076088">
    <property type="component" value="Chromosome"/>
</dbReference>
<dbReference type="GO" id="GO:0008236">
    <property type="term" value="F:serine-type peptidase activity"/>
    <property type="evidence" value="ECO:0007669"/>
    <property type="project" value="InterPro"/>
</dbReference>
<evidence type="ECO:0000313" key="3">
    <source>
        <dbReference type="Proteomes" id="UP000076088"/>
    </source>
</evidence>